<dbReference type="PROSITE" id="PS50297">
    <property type="entry name" value="ANK_REP_REGION"/>
    <property type="match status" value="4"/>
</dbReference>
<feature type="region of interest" description="Disordered" evidence="5">
    <location>
        <begin position="270"/>
        <end position="290"/>
    </location>
</feature>
<evidence type="ECO:0000256" key="5">
    <source>
        <dbReference type="SAM" id="MobiDB-lite"/>
    </source>
</evidence>
<protein>
    <recommendedName>
        <fullName evidence="1">protein S-acyltransferase</fullName>
        <ecNumber evidence="1">2.3.1.225</ecNumber>
    </recommendedName>
</protein>
<dbReference type="AlphaFoldDB" id="A0AAN7HDQ9"/>
<dbReference type="Gene3D" id="1.25.40.20">
    <property type="entry name" value="Ankyrin repeat-containing domain"/>
    <property type="match status" value="2"/>
</dbReference>
<dbReference type="PANTHER" id="PTHR24161:SF85">
    <property type="entry name" value="PALMITOYLTRANSFERASE HIP14"/>
    <property type="match status" value="1"/>
</dbReference>
<dbReference type="InterPro" id="IPR002110">
    <property type="entry name" value="Ankyrin_rpt"/>
</dbReference>
<dbReference type="Pfam" id="PF12796">
    <property type="entry name" value="Ank_2"/>
    <property type="match status" value="2"/>
</dbReference>
<dbReference type="PANTHER" id="PTHR24161">
    <property type="entry name" value="ANK_REP_REGION DOMAIN-CONTAINING PROTEIN-RELATED"/>
    <property type="match status" value="1"/>
</dbReference>
<accession>A0AAN7HDQ9</accession>
<gene>
    <name evidence="6" type="ORF">C8A03DRAFT_31975</name>
</gene>
<evidence type="ECO:0000256" key="2">
    <source>
        <dbReference type="ARBA" id="ARBA00022737"/>
    </source>
</evidence>
<dbReference type="InterPro" id="IPR036770">
    <property type="entry name" value="Ankyrin_rpt-contain_sf"/>
</dbReference>
<feature type="compositionally biased region" description="Low complexity" evidence="5">
    <location>
        <begin position="66"/>
        <end position="82"/>
    </location>
</feature>
<feature type="repeat" description="ANK" evidence="4">
    <location>
        <begin position="91"/>
        <end position="123"/>
    </location>
</feature>
<feature type="region of interest" description="Disordered" evidence="5">
    <location>
        <begin position="31"/>
        <end position="92"/>
    </location>
</feature>
<sequence>MSCLRLGPPAYSPVNPGRPITIVTFHPNGHLERQAHPSISPKHPLPCQTPTRTLKRTPPPSYKPVSTETSPSSKPSSPKARTPTPPATGYYGRTPLQAASLAGHLPLVRALLAAGGDVNAPGGNNGGLTALALAARAGHADVVEMLLAHGADVHLPAARYMGRTALQAACEGGQLGIVRRLLDSEGGGVERMVNAPAAWDSGRTALQAAAQGGFGEVVELLLEKGAEVNTAPLGGYKGVTALQAAAISGSVEEVVERLIAAGAEVNAEGSRYNGGTAFDEPDTNGTIELY</sequence>
<dbReference type="SMART" id="SM00248">
    <property type="entry name" value="ANK"/>
    <property type="match status" value="5"/>
</dbReference>
<dbReference type="Proteomes" id="UP001303760">
    <property type="component" value="Unassembled WGS sequence"/>
</dbReference>
<proteinExistence type="predicted"/>
<dbReference type="EMBL" id="MU860051">
    <property type="protein sequence ID" value="KAK4239958.1"/>
    <property type="molecule type" value="Genomic_DNA"/>
</dbReference>
<feature type="repeat" description="ANK" evidence="4">
    <location>
        <begin position="237"/>
        <end position="270"/>
    </location>
</feature>
<keyword evidence="3 4" id="KW-0040">ANK repeat</keyword>
<keyword evidence="2" id="KW-0677">Repeat</keyword>
<dbReference type="GO" id="GO:0019706">
    <property type="term" value="F:protein-cysteine S-palmitoyltransferase activity"/>
    <property type="evidence" value="ECO:0007669"/>
    <property type="project" value="UniProtKB-EC"/>
</dbReference>
<evidence type="ECO:0000313" key="7">
    <source>
        <dbReference type="Proteomes" id="UP001303760"/>
    </source>
</evidence>
<evidence type="ECO:0000256" key="4">
    <source>
        <dbReference type="PROSITE-ProRule" id="PRU00023"/>
    </source>
</evidence>
<evidence type="ECO:0000256" key="3">
    <source>
        <dbReference type="ARBA" id="ARBA00023043"/>
    </source>
</evidence>
<dbReference type="PRINTS" id="PR01415">
    <property type="entry name" value="ANKYRIN"/>
</dbReference>
<dbReference type="EC" id="2.3.1.225" evidence="1"/>
<dbReference type="PROSITE" id="PS50088">
    <property type="entry name" value="ANK_REPEAT"/>
    <property type="match status" value="4"/>
</dbReference>
<name>A0AAN7HDQ9_9PEZI</name>
<reference evidence="6" key="2">
    <citation type="submission" date="2023-05" db="EMBL/GenBank/DDBJ databases">
        <authorList>
            <consortium name="Lawrence Berkeley National Laboratory"/>
            <person name="Steindorff A."/>
            <person name="Hensen N."/>
            <person name="Bonometti L."/>
            <person name="Westerberg I."/>
            <person name="Brannstrom I.O."/>
            <person name="Guillou S."/>
            <person name="Cros-Aarteil S."/>
            <person name="Calhoun S."/>
            <person name="Haridas S."/>
            <person name="Kuo A."/>
            <person name="Mondo S."/>
            <person name="Pangilinan J."/>
            <person name="Riley R."/>
            <person name="Labutti K."/>
            <person name="Andreopoulos B."/>
            <person name="Lipzen A."/>
            <person name="Chen C."/>
            <person name="Yanf M."/>
            <person name="Daum C."/>
            <person name="Ng V."/>
            <person name="Clum A."/>
            <person name="Ohm R."/>
            <person name="Martin F."/>
            <person name="Silar P."/>
            <person name="Natvig D."/>
            <person name="Lalanne C."/>
            <person name="Gautier V."/>
            <person name="Ament-Velasquez S.L."/>
            <person name="Kruys A."/>
            <person name="Hutchinson M.I."/>
            <person name="Powell A.J."/>
            <person name="Barry K."/>
            <person name="Miller A.N."/>
            <person name="Grigoriev I.V."/>
            <person name="Debuchy R."/>
            <person name="Gladieux P."/>
            <person name="Thoren M.H."/>
            <person name="Johannesson H."/>
        </authorList>
    </citation>
    <scope>NUCLEOTIDE SEQUENCE</scope>
    <source>
        <strain evidence="6">CBS 532.94</strain>
    </source>
</reference>
<dbReference type="SUPFAM" id="SSF48403">
    <property type="entry name" value="Ankyrin repeat"/>
    <property type="match status" value="1"/>
</dbReference>
<feature type="repeat" description="ANK" evidence="4">
    <location>
        <begin position="126"/>
        <end position="158"/>
    </location>
</feature>
<reference evidence="6" key="1">
    <citation type="journal article" date="2023" name="Mol. Phylogenet. Evol.">
        <title>Genome-scale phylogeny and comparative genomics of the fungal order Sordariales.</title>
        <authorList>
            <person name="Hensen N."/>
            <person name="Bonometti L."/>
            <person name="Westerberg I."/>
            <person name="Brannstrom I.O."/>
            <person name="Guillou S."/>
            <person name="Cros-Aarteil S."/>
            <person name="Calhoun S."/>
            <person name="Haridas S."/>
            <person name="Kuo A."/>
            <person name="Mondo S."/>
            <person name="Pangilinan J."/>
            <person name="Riley R."/>
            <person name="LaButti K."/>
            <person name="Andreopoulos B."/>
            <person name="Lipzen A."/>
            <person name="Chen C."/>
            <person name="Yan M."/>
            <person name="Daum C."/>
            <person name="Ng V."/>
            <person name="Clum A."/>
            <person name="Steindorff A."/>
            <person name="Ohm R.A."/>
            <person name="Martin F."/>
            <person name="Silar P."/>
            <person name="Natvig D.O."/>
            <person name="Lalanne C."/>
            <person name="Gautier V."/>
            <person name="Ament-Velasquez S.L."/>
            <person name="Kruys A."/>
            <person name="Hutchinson M.I."/>
            <person name="Powell A.J."/>
            <person name="Barry K."/>
            <person name="Miller A.N."/>
            <person name="Grigoriev I.V."/>
            <person name="Debuchy R."/>
            <person name="Gladieux P."/>
            <person name="Hiltunen Thoren M."/>
            <person name="Johannesson H."/>
        </authorList>
    </citation>
    <scope>NUCLEOTIDE SEQUENCE</scope>
    <source>
        <strain evidence="6">CBS 532.94</strain>
    </source>
</reference>
<keyword evidence="7" id="KW-1185">Reference proteome</keyword>
<evidence type="ECO:0000313" key="6">
    <source>
        <dbReference type="EMBL" id="KAK4239958.1"/>
    </source>
</evidence>
<feature type="repeat" description="ANK" evidence="4">
    <location>
        <begin position="201"/>
        <end position="233"/>
    </location>
</feature>
<comment type="caution">
    <text evidence="6">The sequence shown here is derived from an EMBL/GenBank/DDBJ whole genome shotgun (WGS) entry which is preliminary data.</text>
</comment>
<organism evidence="6 7">
    <name type="scientific">Achaetomium macrosporum</name>
    <dbReference type="NCBI Taxonomy" id="79813"/>
    <lineage>
        <taxon>Eukaryota</taxon>
        <taxon>Fungi</taxon>
        <taxon>Dikarya</taxon>
        <taxon>Ascomycota</taxon>
        <taxon>Pezizomycotina</taxon>
        <taxon>Sordariomycetes</taxon>
        <taxon>Sordariomycetidae</taxon>
        <taxon>Sordariales</taxon>
        <taxon>Chaetomiaceae</taxon>
        <taxon>Achaetomium</taxon>
    </lineage>
</organism>
<evidence type="ECO:0000256" key="1">
    <source>
        <dbReference type="ARBA" id="ARBA00012210"/>
    </source>
</evidence>
<dbReference type="Pfam" id="PF00023">
    <property type="entry name" value="Ank"/>
    <property type="match status" value="1"/>
</dbReference>